<evidence type="ECO:0000259" key="1">
    <source>
        <dbReference type="Pfam" id="PF13020"/>
    </source>
</evidence>
<proteinExistence type="predicted"/>
<reference evidence="2 3" key="1">
    <citation type="submission" date="2016-08" db="EMBL/GenBank/DDBJ databases">
        <title>Complete genome sequence of Spiroplasma helicoides TABS-2 (DSM 22551).</title>
        <authorList>
            <person name="Shen W.-Y."/>
            <person name="Lo W.-S."/>
            <person name="Lai Y.-C."/>
            <person name="Kuo C.-H."/>
        </authorList>
    </citation>
    <scope>NUCLEOTIDE SEQUENCE [LARGE SCALE GENOMIC DNA]</scope>
    <source>
        <strain evidence="2 3">TABS-2</strain>
    </source>
</reference>
<dbReference type="Proteomes" id="UP000094378">
    <property type="component" value="Chromosome"/>
</dbReference>
<dbReference type="STRING" id="216938.SHELI_v1c03540"/>
<evidence type="ECO:0000313" key="2">
    <source>
        <dbReference type="EMBL" id="AOG60309.1"/>
    </source>
</evidence>
<dbReference type="KEGG" id="shj:SHELI_v1c03540"/>
<dbReference type="InterPro" id="IPR024975">
    <property type="entry name" value="NOV_C"/>
</dbReference>
<name>A0A1B3SK53_9MOLU</name>
<protein>
    <recommendedName>
        <fullName evidence="1">Protein NO VEIN C-terminal domain-containing protein</fullName>
    </recommendedName>
</protein>
<feature type="domain" description="Protein NO VEIN C-terminal" evidence="1">
    <location>
        <begin position="281"/>
        <end position="341"/>
    </location>
</feature>
<gene>
    <name evidence="2" type="ORF">SHELI_v1c03540</name>
</gene>
<dbReference type="EMBL" id="CP017015">
    <property type="protein sequence ID" value="AOG60309.1"/>
    <property type="molecule type" value="Genomic_DNA"/>
</dbReference>
<keyword evidence="3" id="KW-1185">Reference proteome</keyword>
<accession>A0A1B3SK53</accession>
<sequence>MNNEKVIKNFENWLIKNDLCCPGDYKWWNVDTSFIYILSMFKTMDDNNFSIDKNWNKVDFEKIEKIKLTKIKNPKALNTIGQYISIGIILNAIEINEDFNFTSKLSLLKEWYNSKIQLKFKEDFIKNESVISFLIVYKNKLLENFKIICNKFKKTFLFQDLYKILFNLYIFYLQYEDILSDEKNNLESFLELHKQRESSSVISWHQYYKINFKILGFVKLLFEDSNLRIDYANINNKIKEYDNETIGIVGESIFEHFAKHKNLFESNIKGQDISNVPFKNIFWESNQNKFSPFDFKIDNYFFEVKSTIRNENKNGFIISENEYRHMEENKDNSYLCFIKNIDMKIAEIESFEEINEYIKKLELIFYTYDDIRDGFTLTSRGYYAIQN</sequence>
<organism evidence="2 3">
    <name type="scientific">Spiroplasma helicoides</name>
    <dbReference type="NCBI Taxonomy" id="216938"/>
    <lineage>
        <taxon>Bacteria</taxon>
        <taxon>Bacillati</taxon>
        <taxon>Mycoplasmatota</taxon>
        <taxon>Mollicutes</taxon>
        <taxon>Entomoplasmatales</taxon>
        <taxon>Spiroplasmataceae</taxon>
        <taxon>Spiroplasma</taxon>
    </lineage>
</organism>
<dbReference type="Pfam" id="PF13020">
    <property type="entry name" value="NOV_C"/>
    <property type="match status" value="1"/>
</dbReference>
<dbReference type="RefSeq" id="WP_069116147.1">
    <property type="nucleotide sequence ID" value="NZ_CP017015.1"/>
</dbReference>
<dbReference type="AlphaFoldDB" id="A0A1B3SK53"/>
<evidence type="ECO:0000313" key="3">
    <source>
        <dbReference type="Proteomes" id="UP000094378"/>
    </source>
</evidence>